<evidence type="ECO:0000313" key="2">
    <source>
        <dbReference type="EMBL" id="SPF44757.1"/>
    </source>
</evidence>
<gene>
    <name evidence="2" type="ORF">SBA1_550122</name>
</gene>
<evidence type="ECO:0000313" key="3">
    <source>
        <dbReference type="Proteomes" id="UP000238701"/>
    </source>
</evidence>
<dbReference type="AlphaFoldDB" id="A0A2U3KYT4"/>
<reference evidence="3" key="1">
    <citation type="submission" date="2018-02" db="EMBL/GenBank/DDBJ databases">
        <authorList>
            <person name="Hausmann B."/>
        </authorList>
    </citation>
    <scope>NUCLEOTIDE SEQUENCE [LARGE SCALE GENOMIC DNA]</scope>
    <source>
        <strain evidence="3">Peat soil MAG SbA1</strain>
    </source>
</reference>
<proteinExistence type="predicted"/>
<dbReference type="EMBL" id="OMOD01000150">
    <property type="protein sequence ID" value="SPF44757.1"/>
    <property type="molecule type" value="Genomic_DNA"/>
</dbReference>
<feature type="region of interest" description="Disordered" evidence="1">
    <location>
        <begin position="1"/>
        <end position="26"/>
    </location>
</feature>
<dbReference type="Proteomes" id="UP000238701">
    <property type="component" value="Unassembled WGS sequence"/>
</dbReference>
<name>A0A2U3KYT4_9BACT</name>
<protein>
    <submittedName>
        <fullName evidence="2">Uncharacterized protein</fullName>
    </submittedName>
</protein>
<accession>A0A2U3KYT4</accession>
<organism evidence="2 3">
    <name type="scientific">Candidatus Sulfotelmatobacter kueseliae</name>
    <dbReference type="NCBI Taxonomy" id="2042962"/>
    <lineage>
        <taxon>Bacteria</taxon>
        <taxon>Pseudomonadati</taxon>
        <taxon>Acidobacteriota</taxon>
        <taxon>Terriglobia</taxon>
        <taxon>Terriglobales</taxon>
        <taxon>Candidatus Korobacteraceae</taxon>
        <taxon>Candidatus Sulfotelmatobacter</taxon>
    </lineage>
</organism>
<sequence length="52" mass="6265">MANTKHKPKPQYQGHTKTWHKAGEPNHKTIRSVPVYWSKTLRRWVTIPEEER</sequence>
<evidence type="ECO:0000256" key="1">
    <source>
        <dbReference type="SAM" id="MobiDB-lite"/>
    </source>
</evidence>